<name>A0ABS8Z811_9PSEU</name>
<comment type="caution">
    <text evidence="1">The sequence shown here is derived from an EMBL/GenBank/DDBJ whole genome shotgun (WGS) entry which is preliminary data.</text>
</comment>
<sequence length="88" mass="8856">MEIPAAQALKAGGRPLAFLKAKVFILSVPVDCSGVHANRGAIAYDDNGYDPDTVARATPQAILGLGGPSLAALSASGSKPGVPVLLCR</sequence>
<accession>A0ABS8Z811</accession>
<keyword evidence="2" id="KW-1185">Reference proteome</keyword>
<reference evidence="1 2" key="1">
    <citation type="submission" date="2021-12" db="EMBL/GenBank/DDBJ databases">
        <title>Genome sequence of Kibdelosporangium philippinense ATCC 49844.</title>
        <authorList>
            <person name="Fedorov E.A."/>
            <person name="Omeragic M."/>
            <person name="Shalygina K.F."/>
            <person name="Maclea K.S."/>
        </authorList>
    </citation>
    <scope>NUCLEOTIDE SEQUENCE [LARGE SCALE GENOMIC DNA]</scope>
    <source>
        <strain evidence="1 2">ATCC 49844</strain>
    </source>
</reference>
<evidence type="ECO:0000313" key="1">
    <source>
        <dbReference type="EMBL" id="MCE7003632.1"/>
    </source>
</evidence>
<dbReference type="EMBL" id="JAJVCN010000001">
    <property type="protein sequence ID" value="MCE7003632.1"/>
    <property type="molecule type" value="Genomic_DNA"/>
</dbReference>
<evidence type="ECO:0000313" key="2">
    <source>
        <dbReference type="Proteomes" id="UP001521150"/>
    </source>
</evidence>
<gene>
    <name evidence="1" type="ORF">LWC34_12455</name>
</gene>
<dbReference type="RefSeq" id="WP_233725207.1">
    <property type="nucleotide sequence ID" value="NZ_JAJVCN010000001.1"/>
</dbReference>
<proteinExistence type="predicted"/>
<organism evidence="1 2">
    <name type="scientific">Kibdelosporangium philippinense</name>
    <dbReference type="NCBI Taxonomy" id="211113"/>
    <lineage>
        <taxon>Bacteria</taxon>
        <taxon>Bacillati</taxon>
        <taxon>Actinomycetota</taxon>
        <taxon>Actinomycetes</taxon>
        <taxon>Pseudonocardiales</taxon>
        <taxon>Pseudonocardiaceae</taxon>
        <taxon>Kibdelosporangium</taxon>
    </lineage>
</organism>
<protein>
    <submittedName>
        <fullName evidence="1">Uncharacterized protein</fullName>
    </submittedName>
</protein>
<dbReference type="Proteomes" id="UP001521150">
    <property type="component" value="Unassembled WGS sequence"/>
</dbReference>